<evidence type="ECO:0000313" key="2">
    <source>
        <dbReference type="Proteomes" id="UP000706926"/>
    </source>
</evidence>
<dbReference type="Pfam" id="PF03692">
    <property type="entry name" value="CxxCxxCC"/>
    <property type="match status" value="1"/>
</dbReference>
<sequence>MEMMEMESLPCKGCKGMCCGPVPITQQERVKIKKAIRKMPAKQRLELRNQERFPGTCIFFDERHDRCGIHSVRPSICNAFGFYNNLVCFKSPQTASAQKYEANERPIGLLSVDFTWKDFD</sequence>
<organism evidence="1 2">
    <name type="scientific">Paenibacillus lactis</name>
    <dbReference type="NCBI Taxonomy" id="228574"/>
    <lineage>
        <taxon>Bacteria</taxon>
        <taxon>Bacillati</taxon>
        <taxon>Bacillota</taxon>
        <taxon>Bacilli</taxon>
        <taxon>Bacillales</taxon>
        <taxon>Paenibacillaceae</taxon>
        <taxon>Paenibacillus</taxon>
    </lineage>
</organism>
<comment type="caution">
    <text evidence="1">The sequence shown here is derived from an EMBL/GenBank/DDBJ whole genome shotgun (WGS) entry which is preliminary data.</text>
</comment>
<dbReference type="InterPro" id="IPR005358">
    <property type="entry name" value="Puta_zinc/iron-chelating_dom"/>
</dbReference>
<dbReference type="Proteomes" id="UP000706926">
    <property type="component" value="Unassembled WGS sequence"/>
</dbReference>
<protein>
    <submittedName>
        <fullName evidence="1">Fe-S-cluster containining protein</fullName>
    </submittedName>
</protein>
<reference evidence="1 2" key="1">
    <citation type="submission" date="2021-03" db="EMBL/GenBank/DDBJ databases">
        <title>Genomic Encyclopedia of Type Strains, Phase IV (KMG-IV): sequencing the most valuable type-strain genomes for metagenomic binning, comparative biology and taxonomic classification.</title>
        <authorList>
            <person name="Goeker M."/>
        </authorList>
    </citation>
    <scope>NUCLEOTIDE SEQUENCE [LARGE SCALE GENOMIC DNA]</scope>
    <source>
        <strain evidence="1 2">DSM 15596</strain>
    </source>
</reference>
<dbReference type="EMBL" id="JAGGKI010000005">
    <property type="protein sequence ID" value="MBP1893451.1"/>
    <property type="molecule type" value="Genomic_DNA"/>
</dbReference>
<gene>
    <name evidence="1" type="ORF">J2Z18_002553</name>
</gene>
<evidence type="ECO:0000313" key="1">
    <source>
        <dbReference type="EMBL" id="MBP1893451.1"/>
    </source>
</evidence>
<keyword evidence="2" id="KW-1185">Reference proteome</keyword>
<accession>A0ABS4FB31</accession>
<proteinExistence type="predicted"/>
<name>A0ABS4FB31_9BACL</name>